<sequence>MKYHKTAFELKNNITCILRSALPEDAQDILVYKYKAASETYFLTRYPDEVSTNIEEETSSLLDFANAVDKINLLSIIDEKIVGFCHISPTSLRRKVHHRAQMGITVLQDYWGKGLGRLLMYEAVACARSLGYEQLELGVFSDNMRAISLYKSLGFKTYGTIPRAFKLEDGSYRDELLMYKSLYE</sequence>
<dbReference type="SUPFAM" id="SSF55729">
    <property type="entry name" value="Acyl-CoA N-acyltransferases (Nat)"/>
    <property type="match status" value="1"/>
</dbReference>
<evidence type="ECO:0000313" key="3">
    <source>
        <dbReference type="Proteomes" id="UP001595916"/>
    </source>
</evidence>
<accession>A0ABV9QKF2</accession>
<keyword evidence="3" id="KW-1185">Reference proteome</keyword>
<organism evidence="2 3">
    <name type="scientific">Filifactor villosus</name>
    <dbReference type="NCBI Taxonomy" id="29374"/>
    <lineage>
        <taxon>Bacteria</taxon>
        <taxon>Bacillati</taxon>
        <taxon>Bacillota</taxon>
        <taxon>Clostridia</taxon>
        <taxon>Peptostreptococcales</taxon>
        <taxon>Filifactoraceae</taxon>
        <taxon>Filifactor</taxon>
    </lineage>
</organism>
<dbReference type="PROSITE" id="PS51186">
    <property type="entry name" value="GNAT"/>
    <property type="match status" value="1"/>
</dbReference>
<feature type="domain" description="N-acetyltransferase" evidence="1">
    <location>
        <begin position="16"/>
        <end position="183"/>
    </location>
</feature>
<dbReference type="InterPro" id="IPR000182">
    <property type="entry name" value="GNAT_dom"/>
</dbReference>
<dbReference type="RefSeq" id="WP_379788426.1">
    <property type="nucleotide sequence ID" value="NZ_JBHSHL010000025.1"/>
</dbReference>
<dbReference type="PANTHER" id="PTHR43415">
    <property type="entry name" value="SPERMIDINE N(1)-ACETYLTRANSFERASE"/>
    <property type="match status" value="1"/>
</dbReference>
<dbReference type="PANTHER" id="PTHR43415:SF3">
    <property type="entry name" value="GNAT-FAMILY ACETYLTRANSFERASE"/>
    <property type="match status" value="1"/>
</dbReference>
<dbReference type="EMBL" id="JBHSHL010000025">
    <property type="protein sequence ID" value="MFC4804897.1"/>
    <property type="molecule type" value="Genomic_DNA"/>
</dbReference>
<dbReference type="CDD" id="cd04301">
    <property type="entry name" value="NAT_SF"/>
    <property type="match status" value="1"/>
</dbReference>
<keyword evidence="2" id="KW-0808">Transferase</keyword>
<reference evidence="3" key="1">
    <citation type="journal article" date="2019" name="Int. J. Syst. Evol. Microbiol.">
        <title>The Global Catalogue of Microorganisms (GCM) 10K type strain sequencing project: providing services to taxonomists for standard genome sequencing and annotation.</title>
        <authorList>
            <consortium name="The Broad Institute Genomics Platform"/>
            <consortium name="The Broad Institute Genome Sequencing Center for Infectious Disease"/>
            <person name="Wu L."/>
            <person name="Ma J."/>
        </authorList>
    </citation>
    <scope>NUCLEOTIDE SEQUENCE [LARGE SCALE GENOMIC DNA]</scope>
    <source>
        <strain evidence="3">CCUG 46385</strain>
    </source>
</reference>
<keyword evidence="2" id="KW-0012">Acyltransferase</keyword>
<dbReference type="Pfam" id="PF00583">
    <property type="entry name" value="Acetyltransf_1"/>
    <property type="match status" value="1"/>
</dbReference>
<protein>
    <submittedName>
        <fullName evidence="2">GNAT family N-acetyltransferase</fullName>
        <ecNumber evidence="2">2.3.-.-</ecNumber>
    </submittedName>
</protein>
<dbReference type="Gene3D" id="3.40.630.30">
    <property type="match status" value="1"/>
</dbReference>
<dbReference type="InterPro" id="IPR016181">
    <property type="entry name" value="Acyl_CoA_acyltransferase"/>
</dbReference>
<dbReference type="Proteomes" id="UP001595916">
    <property type="component" value="Unassembled WGS sequence"/>
</dbReference>
<evidence type="ECO:0000313" key="2">
    <source>
        <dbReference type="EMBL" id="MFC4804897.1"/>
    </source>
</evidence>
<gene>
    <name evidence="2" type="ORF">ACFO4R_07360</name>
</gene>
<dbReference type="GO" id="GO:0016746">
    <property type="term" value="F:acyltransferase activity"/>
    <property type="evidence" value="ECO:0007669"/>
    <property type="project" value="UniProtKB-KW"/>
</dbReference>
<comment type="caution">
    <text evidence="2">The sequence shown here is derived from an EMBL/GenBank/DDBJ whole genome shotgun (WGS) entry which is preliminary data.</text>
</comment>
<name>A0ABV9QKF2_9FIRM</name>
<evidence type="ECO:0000259" key="1">
    <source>
        <dbReference type="PROSITE" id="PS51186"/>
    </source>
</evidence>
<dbReference type="EC" id="2.3.-.-" evidence="2"/>
<proteinExistence type="predicted"/>